<evidence type="ECO:0000256" key="1">
    <source>
        <dbReference type="ARBA" id="ARBA00009986"/>
    </source>
</evidence>
<accession>A0AAD4CD45</accession>
<feature type="domain" description="Aldehyde dehydrogenase" evidence="8">
    <location>
        <begin position="20"/>
        <end position="467"/>
    </location>
</feature>
<feature type="active site" evidence="5">
    <location>
        <position position="245"/>
    </location>
</feature>
<dbReference type="Gene3D" id="3.40.309.10">
    <property type="entry name" value="Aldehyde Dehydrogenase, Chain A, domain 2"/>
    <property type="match status" value="1"/>
</dbReference>
<dbReference type="InterPro" id="IPR016162">
    <property type="entry name" value="Ald_DH_N"/>
</dbReference>
<evidence type="ECO:0000256" key="6">
    <source>
        <dbReference type="RuleBase" id="RU003345"/>
    </source>
</evidence>
<feature type="region of interest" description="Disordered" evidence="7">
    <location>
        <begin position="19"/>
        <end position="39"/>
    </location>
</feature>
<sequence length="474" mass="51663">MALDITTFSNIINNELTSTAQTRHSINPANRQPNPEVPVSTAEDLDRAVTAARQAFRPWSRASFEERRKSLRAFAEAIQANADTLAQLLTQEQGKPLSQSHQELGMAVEWAQSLPTLDIPETVVVNTEDRQVIQRYTPIGVCGAIVPWNFPVLLAVGKIVPSVYTGNTVIVKPSPYTPYCGLKLGELAAKCFPPGVVQVLSGGDDLGPMITEHAGIDKISFTGSSVTGRRVMASCAKTLKRVTLELGGNDPCIICEDVDIDAVIPKIGILSFLCSSQICMMIKRLYVHEKIYDAFREKLVQFVQALKVGDGTEPDVFFGPVQNGMQYDKAKNLFASLSSEGLNAVLGGSIPESKGYFIPPTIIDNPPETSRVVQEEPFAPILPLMKWSDEDEVLARANDSDMGLGASVWTRDMVRGRRMADQLEAGSVWVNAHFEVSWNAPFGGHKSSGIGTEWGVNGLTQYCNSQTLHLIKSA</sequence>
<dbReference type="SUPFAM" id="SSF53720">
    <property type="entry name" value="ALDH-like"/>
    <property type="match status" value="1"/>
</dbReference>
<evidence type="ECO:0000256" key="4">
    <source>
        <dbReference type="ARBA" id="ARBA00049194"/>
    </source>
</evidence>
<comment type="caution">
    <text evidence="9">The sequence shown here is derived from an EMBL/GenBank/DDBJ whole genome shotgun (WGS) entry which is preliminary data.</text>
</comment>
<dbReference type="InterPro" id="IPR016163">
    <property type="entry name" value="Ald_DH_C"/>
</dbReference>
<dbReference type="Gene3D" id="3.40.605.10">
    <property type="entry name" value="Aldehyde Dehydrogenase, Chain A, domain 1"/>
    <property type="match status" value="1"/>
</dbReference>
<dbReference type="InterPro" id="IPR016161">
    <property type="entry name" value="Ald_DH/histidinol_DH"/>
</dbReference>
<evidence type="ECO:0000313" key="10">
    <source>
        <dbReference type="Proteomes" id="UP001194746"/>
    </source>
</evidence>
<feature type="compositionally biased region" description="Polar residues" evidence="7">
    <location>
        <begin position="19"/>
        <end position="33"/>
    </location>
</feature>
<dbReference type="EC" id="1.2.1.3" evidence="3"/>
<proteinExistence type="inferred from homology"/>
<dbReference type="FunFam" id="3.40.605.10:FF:000007">
    <property type="entry name" value="NAD/NADP-dependent betaine aldehyde dehydrogenase"/>
    <property type="match status" value="1"/>
</dbReference>
<dbReference type="GO" id="GO:0004029">
    <property type="term" value="F:aldehyde dehydrogenase (NAD+) activity"/>
    <property type="evidence" value="ECO:0007669"/>
    <property type="project" value="UniProtKB-EC"/>
</dbReference>
<comment type="similarity">
    <text evidence="1 6">Belongs to the aldehyde dehydrogenase family.</text>
</comment>
<evidence type="ECO:0000256" key="7">
    <source>
        <dbReference type="SAM" id="MobiDB-lite"/>
    </source>
</evidence>
<keyword evidence="2 6" id="KW-0560">Oxidoreductase</keyword>
<dbReference type="EMBL" id="VCAU01000129">
    <property type="protein sequence ID" value="KAF9884226.1"/>
    <property type="molecule type" value="Genomic_DNA"/>
</dbReference>
<organism evidence="9 10">
    <name type="scientific">Aspergillus nanangensis</name>
    <dbReference type="NCBI Taxonomy" id="2582783"/>
    <lineage>
        <taxon>Eukaryota</taxon>
        <taxon>Fungi</taxon>
        <taxon>Dikarya</taxon>
        <taxon>Ascomycota</taxon>
        <taxon>Pezizomycotina</taxon>
        <taxon>Eurotiomycetes</taxon>
        <taxon>Eurotiomycetidae</taxon>
        <taxon>Eurotiales</taxon>
        <taxon>Aspergillaceae</taxon>
        <taxon>Aspergillus</taxon>
        <taxon>Aspergillus subgen. Circumdati</taxon>
    </lineage>
</organism>
<evidence type="ECO:0000313" key="9">
    <source>
        <dbReference type="EMBL" id="KAF9884226.1"/>
    </source>
</evidence>
<dbReference type="CDD" id="cd07106">
    <property type="entry name" value="ALDH_AldA-AAD23400"/>
    <property type="match status" value="1"/>
</dbReference>
<name>A0AAD4CD45_ASPNN</name>
<gene>
    <name evidence="9" type="ORF">FE257_001958</name>
</gene>
<reference evidence="9" key="1">
    <citation type="journal article" date="2019" name="Beilstein J. Org. Chem.">
        <title>Nanangenines: drimane sesquiterpenoids as the dominant metabolite cohort of a novel Australian fungus, Aspergillus nanangensis.</title>
        <authorList>
            <person name="Lacey H.J."/>
            <person name="Gilchrist C.L.M."/>
            <person name="Crombie A."/>
            <person name="Kalaitzis J.A."/>
            <person name="Vuong D."/>
            <person name="Rutledge P.J."/>
            <person name="Turner P."/>
            <person name="Pitt J.I."/>
            <person name="Lacey E."/>
            <person name="Chooi Y.H."/>
            <person name="Piggott A.M."/>
        </authorList>
    </citation>
    <scope>NUCLEOTIDE SEQUENCE</scope>
    <source>
        <strain evidence="9">MST-FP2251</strain>
    </source>
</reference>
<comment type="catalytic activity">
    <reaction evidence="4">
        <text>an aldehyde + NAD(+) + H2O = a carboxylate + NADH + 2 H(+)</text>
        <dbReference type="Rhea" id="RHEA:16185"/>
        <dbReference type="ChEBI" id="CHEBI:15377"/>
        <dbReference type="ChEBI" id="CHEBI:15378"/>
        <dbReference type="ChEBI" id="CHEBI:17478"/>
        <dbReference type="ChEBI" id="CHEBI:29067"/>
        <dbReference type="ChEBI" id="CHEBI:57540"/>
        <dbReference type="ChEBI" id="CHEBI:57945"/>
        <dbReference type="EC" id="1.2.1.3"/>
    </reaction>
</comment>
<dbReference type="PROSITE" id="PS00687">
    <property type="entry name" value="ALDEHYDE_DEHYDR_GLU"/>
    <property type="match status" value="1"/>
</dbReference>
<dbReference type="Pfam" id="PF00171">
    <property type="entry name" value="Aldedh"/>
    <property type="match status" value="1"/>
</dbReference>
<dbReference type="InterPro" id="IPR044086">
    <property type="entry name" value="LUC3-like"/>
</dbReference>
<evidence type="ECO:0000256" key="2">
    <source>
        <dbReference type="ARBA" id="ARBA00023002"/>
    </source>
</evidence>
<dbReference type="InterPro" id="IPR029510">
    <property type="entry name" value="Ald_DH_CS_GLU"/>
</dbReference>
<dbReference type="PANTHER" id="PTHR11699">
    <property type="entry name" value="ALDEHYDE DEHYDROGENASE-RELATED"/>
    <property type="match status" value="1"/>
</dbReference>
<reference evidence="9" key="2">
    <citation type="submission" date="2020-02" db="EMBL/GenBank/DDBJ databases">
        <authorList>
            <person name="Gilchrist C.L.M."/>
            <person name="Chooi Y.-H."/>
        </authorList>
    </citation>
    <scope>NUCLEOTIDE SEQUENCE</scope>
    <source>
        <strain evidence="9">MST-FP2251</strain>
    </source>
</reference>
<protein>
    <recommendedName>
        <fullName evidence="3">aldehyde dehydrogenase (NAD(+))</fullName>
        <ecNumber evidence="3">1.2.1.3</ecNumber>
    </recommendedName>
</protein>
<dbReference type="AlphaFoldDB" id="A0AAD4CD45"/>
<evidence type="ECO:0000259" key="8">
    <source>
        <dbReference type="Pfam" id="PF00171"/>
    </source>
</evidence>
<dbReference type="FunFam" id="3.40.309.10:FF:000032">
    <property type="entry name" value="Probable aldehyde dehydrogenase"/>
    <property type="match status" value="1"/>
</dbReference>
<evidence type="ECO:0000256" key="5">
    <source>
        <dbReference type="PROSITE-ProRule" id="PRU10007"/>
    </source>
</evidence>
<keyword evidence="10" id="KW-1185">Reference proteome</keyword>
<evidence type="ECO:0000256" key="3">
    <source>
        <dbReference type="ARBA" id="ARBA00024226"/>
    </source>
</evidence>
<dbReference type="InterPro" id="IPR015590">
    <property type="entry name" value="Aldehyde_DH_dom"/>
</dbReference>
<dbReference type="Proteomes" id="UP001194746">
    <property type="component" value="Unassembled WGS sequence"/>
</dbReference>